<dbReference type="InterPro" id="IPR013658">
    <property type="entry name" value="SGL"/>
</dbReference>
<organism evidence="3 4">
    <name type="scientific">Mycolicibacterium holsaticum</name>
    <dbReference type="NCBI Taxonomy" id="152142"/>
    <lineage>
        <taxon>Bacteria</taxon>
        <taxon>Bacillati</taxon>
        <taxon>Actinomycetota</taxon>
        <taxon>Actinomycetes</taxon>
        <taxon>Mycobacteriales</taxon>
        <taxon>Mycobacteriaceae</taxon>
        <taxon>Mycolicibacterium</taxon>
    </lineage>
</organism>
<reference evidence="4" key="1">
    <citation type="submission" date="2016-09" db="EMBL/GenBank/DDBJ databases">
        <authorList>
            <person name="Greninger A.L."/>
            <person name="Jerome K.R."/>
            <person name="Mcnair B."/>
            <person name="Wallis C."/>
            <person name="Fang F."/>
        </authorList>
    </citation>
    <scope>NUCLEOTIDE SEQUENCE [LARGE SCALE GENOMIC DNA]</scope>
    <source>
        <strain evidence="4">M7</strain>
    </source>
</reference>
<dbReference type="RefSeq" id="WP_069407497.1">
    <property type="nucleotide sequence ID" value="NZ_MIGZ01000188.1"/>
</dbReference>
<evidence type="ECO:0000313" key="4">
    <source>
        <dbReference type="Proteomes" id="UP000094243"/>
    </source>
</evidence>
<gene>
    <name evidence="3" type="ORF">BHQ17_23610</name>
</gene>
<dbReference type="SUPFAM" id="SSF63829">
    <property type="entry name" value="Calcium-dependent phosphotriesterase"/>
    <property type="match status" value="1"/>
</dbReference>
<evidence type="ECO:0000313" key="3">
    <source>
        <dbReference type="EMBL" id="ODQ85336.1"/>
    </source>
</evidence>
<dbReference type="GO" id="GO:0016787">
    <property type="term" value="F:hydrolase activity"/>
    <property type="evidence" value="ECO:0007669"/>
    <property type="project" value="TreeGrafter"/>
</dbReference>
<dbReference type="InterPro" id="IPR011042">
    <property type="entry name" value="6-blade_b-propeller_TolB-like"/>
</dbReference>
<evidence type="ECO:0000259" key="2">
    <source>
        <dbReference type="Pfam" id="PF08450"/>
    </source>
</evidence>
<dbReference type="EMBL" id="MIGZ01000188">
    <property type="protein sequence ID" value="ODQ85336.1"/>
    <property type="molecule type" value="Genomic_DNA"/>
</dbReference>
<feature type="domain" description="SMP-30/Gluconolactonase/LRE-like region" evidence="2">
    <location>
        <begin position="53"/>
        <end position="247"/>
    </location>
</feature>
<sequence length="338" mass="35524">MPANAGPTKPPIDPVRWQPPPVDPLPDLPSAPLTVVPVPGNAPEDVVVDTDGHIWTGIDDGRILRLSPGGDVSVVTETGGRPLGLAMARDDRLLVCDSPRGLLAVDRRSGAVETLVDEVDSRKLQFCSNAVELADGTIIFTESTSAFTYAHYVGAILEARGRGSLFRRDPDGTVLTVLSGLYFANGVTATADGSALVFAETQGRCLSKLWLTGPDAGTVTPLAVNLPAMPDNLSTGADGRIWCAMVTPVNAVAERLAKGAPLLRKLVWRLPEALQPKPESTVWVVAFDPGSGEVVAGLRTEHPGFGMVTGLVEADGRLWMGSIGARAVAWAELSALTL</sequence>
<dbReference type="Gene3D" id="2.120.10.30">
    <property type="entry name" value="TolB, C-terminal domain"/>
    <property type="match status" value="1"/>
</dbReference>
<accession>A0A1E3R5W7</accession>
<dbReference type="PANTHER" id="PTHR10426">
    <property type="entry name" value="STRICTOSIDINE SYNTHASE-RELATED"/>
    <property type="match status" value="1"/>
</dbReference>
<dbReference type="Pfam" id="PF08450">
    <property type="entry name" value="SGL"/>
    <property type="match status" value="1"/>
</dbReference>
<name>A0A1E3R5W7_9MYCO</name>
<feature type="region of interest" description="Disordered" evidence="1">
    <location>
        <begin position="1"/>
        <end position="27"/>
    </location>
</feature>
<evidence type="ECO:0000256" key="1">
    <source>
        <dbReference type="SAM" id="MobiDB-lite"/>
    </source>
</evidence>
<dbReference type="PANTHER" id="PTHR10426:SF88">
    <property type="entry name" value="ADIPOCYTE PLASMA MEMBRANE-ASSOCIATED PROTEIN HEMOMUCIN-RELATED"/>
    <property type="match status" value="1"/>
</dbReference>
<comment type="caution">
    <text evidence="3">The sequence shown here is derived from an EMBL/GenBank/DDBJ whole genome shotgun (WGS) entry which is preliminary data.</text>
</comment>
<dbReference type="OrthoDB" id="3332247at2"/>
<dbReference type="AlphaFoldDB" id="A0A1E3R5W7"/>
<feature type="compositionally biased region" description="Pro residues" evidence="1">
    <location>
        <begin position="8"/>
        <end position="27"/>
    </location>
</feature>
<proteinExistence type="predicted"/>
<dbReference type="GO" id="GO:0012505">
    <property type="term" value="C:endomembrane system"/>
    <property type="evidence" value="ECO:0007669"/>
    <property type="project" value="TreeGrafter"/>
</dbReference>
<keyword evidence="4" id="KW-1185">Reference proteome</keyword>
<protein>
    <submittedName>
        <fullName evidence="3">Strictosidine synthase</fullName>
    </submittedName>
</protein>
<dbReference type="Proteomes" id="UP000094243">
    <property type="component" value="Unassembled WGS sequence"/>
</dbReference>